<name>A0A222P590_9GAMM</name>
<dbReference type="KEGG" id="lcd:clem_12365"/>
<organism evidence="1 2">
    <name type="scientific">Legionella clemsonensis</name>
    <dbReference type="NCBI Taxonomy" id="1867846"/>
    <lineage>
        <taxon>Bacteria</taxon>
        <taxon>Pseudomonadati</taxon>
        <taxon>Pseudomonadota</taxon>
        <taxon>Gammaproteobacteria</taxon>
        <taxon>Legionellales</taxon>
        <taxon>Legionellaceae</taxon>
        <taxon>Legionella</taxon>
    </lineage>
</organism>
<dbReference type="Gene3D" id="3.80.10.10">
    <property type="entry name" value="Ribonuclease Inhibitor"/>
    <property type="match status" value="1"/>
</dbReference>
<reference evidence="2" key="1">
    <citation type="submission" date="2016-07" db="EMBL/GenBank/DDBJ databases">
        <authorList>
            <person name="Florea S."/>
            <person name="Webb J.S."/>
            <person name="Jaromczyk J."/>
            <person name="Schardl C.L."/>
        </authorList>
    </citation>
    <scope>NUCLEOTIDE SEQUENCE [LARGE SCALE GENOMIC DNA]</scope>
    <source>
        <strain evidence="2">CDC-D5610</strain>
    </source>
</reference>
<gene>
    <name evidence="1" type="ORF">clem_12365</name>
</gene>
<proteinExistence type="predicted"/>
<protein>
    <submittedName>
        <fullName evidence="1">Uncharacterized protein</fullName>
    </submittedName>
</protein>
<accession>A0A222P590</accession>
<keyword evidence="2" id="KW-1185">Reference proteome</keyword>
<evidence type="ECO:0000313" key="2">
    <source>
        <dbReference type="Proteomes" id="UP000201728"/>
    </source>
</evidence>
<evidence type="ECO:0000313" key="1">
    <source>
        <dbReference type="EMBL" id="ASQ47008.1"/>
    </source>
</evidence>
<dbReference type="EMBL" id="CP016397">
    <property type="protein sequence ID" value="ASQ47008.1"/>
    <property type="molecule type" value="Genomic_DNA"/>
</dbReference>
<dbReference type="RefSeq" id="WP_094091805.1">
    <property type="nucleotide sequence ID" value="NZ_CP016397.1"/>
</dbReference>
<dbReference type="AlphaFoldDB" id="A0A222P590"/>
<dbReference type="Proteomes" id="UP000201728">
    <property type="component" value="Chromosome"/>
</dbReference>
<dbReference type="SUPFAM" id="SSF52047">
    <property type="entry name" value="RNI-like"/>
    <property type="match status" value="1"/>
</dbReference>
<dbReference type="InterPro" id="IPR032675">
    <property type="entry name" value="LRR_dom_sf"/>
</dbReference>
<sequence>MKISPETIKQIISGKLTALTIQGESLRAEDISLLASAIENPGCRLTELHLNYTDMTNESIKPFYEVLKKIQLFIYLILTGIKLVGNTQKR</sequence>